<dbReference type="PANTHER" id="PTHR38430">
    <property type="entry name" value="PROTEIN-ARGININE KINASE ACTIVATOR PROTEIN"/>
    <property type="match status" value="1"/>
</dbReference>
<sequence>MECQECHIRPATLHFTKIINGHKTEVHLCEECAREKGEIMAGSNAFSIHNLLSGLLNFEQPMEANGGSHEHDPLQCPKCGLTYNEFTRIGKFGCDECYKTFDEKLNPILRKVHSGNTAHIGKIPRRMGKDISARRKILDLKDRLQELVEKEEFEEAAKTRDLIRELERGGDQ</sequence>
<reference evidence="2" key="2">
    <citation type="submission" date="2020-09" db="EMBL/GenBank/DDBJ databases">
        <authorList>
            <person name="Sun Q."/>
            <person name="Zhou Y."/>
        </authorList>
    </citation>
    <scope>NUCLEOTIDE SEQUENCE</scope>
    <source>
        <strain evidence="2">CGMCC 1.15371</strain>
    </source>
</reference>
<dbReference type="PANTHER" id="PTHR38430:SF1">
    <property type="entry name" value="PROTEIN-ARGININE KINASE ACTIVATOR PROTEIN"/>
    <property type="match status" value="1"/>
</dbReference>
<dbReference type="GO" id="GO:1990170">
    <property type="term" value="P:stress response to cadmium ion"/>
    <property type="evidence" value="ECO:0007669"/>
    <property type="project" value="TreeGrafter"/>
</dbReference>
<keyword evidence="2" id="KW-0808">Transferase</keyword>
<protein>
    <submittedName>
        <fullName evidence="2">Protein-arginine kinase activator protein</fullName>
    </submittedName>
</protein>
<name>A0A8J2YNY8_9BACL</name>
<gene>
    <name evidence="2" type="primary">mcsA</name>
    <name evidence="2" type="ORF">GCM10011391_39560</name>
</gene>
<dbReference type="InterPro" id="IPR001943">
    <property type="entry name" value="UVR_dom"/>
</dbReference>
<evidence type="ECO:0000313" key="2">
    <source>
        <dbReference type="EMBL" id="GGE56728.1"/>
    </source>
</evidence>
<evidence type="ECO:0000313" key="3">
    <source>
        <dbReference type="Proteomes" id="UP000628775"/>
    </source>
</evidence>
<dbReference type="PROSITE" id="PS50151">
    <property type="entry name" value="UVR"/>
    <property type="match status" value="1"/>
</dbReference>
<dbReference type="InterPro" id="IPR025542">
    <property type="entry name" value="YacH"/>
</dbReference>
<feature type="domain" description="UVR" evidence="1">
    <location>
        <begin position="134"/>
        <end position="169"/>
    </location>
</feature>
<dbReference type="Pfam" id="PF02151">
    <property type="entry name" value="UVR"/>
    <property type="match status" value="1"/>
</dbReference>
<dbReference type="Proteomes" id="UP000628775">
    <property type="component" value="Unassembled WGS sequence"/>
</dbReference>
<dbReference type="Gene3D" id="4.10.860.10">
    <property type="entry name" value="UVR domain"/>
    <property type="match status" value="1"/>
</dbReference>
<dbReference type="AlphaFoldDB" id="A0A8J2YNY8"/>
<keyword evidence="2" id="KW-0418">Kinase</keyword>
<dbReference type="PIRSF" id="PIRSF015034">
    <property type="entry name" value="YacH"/>
    <property type="match status" value="1"/>
</dbReference>
<dbReference type="InterPro" id="IPR036876">
    <property type="entry name" value="UVR_dom_sf"/>
</dbReference>
<dbReference type="GO" id="GO:0008270">
    <property type="term" value="F:zinc ion binding"/>
    <property type="evidence" value="ECO:0007669"/>
    <property type="project" value="TreeGrafter"/>
</dbReference>
<keyword evidence="3" id="KW-1185">Reference proteome</keyword>
<dbReference type="RefSeq" id="WP_188699002.1">
    <property type="nucleotide sequence ID" value="NZ_BMIR01000038.1"/>
</dbReference>
<dbReference type="GO" id="GO:1990169">
    <property type="term" value="P:stress response to copper ion"/>
    <property type="evidence" value="ECO:0007669"/>
    <property type="project" value="TreeGrafter"/>
</dbReference>
<dbReference type="GO" id="GO:0016301">
    <property type="term" value="F:kinase activity"/>
    <property type="evidence" value="ECO:0007669"/>
    <property type="project" value="UniProtKB-KW"/>
</dbReference>
<comment type="caution">
    <text evidence="2">The sequence shown here is derived from an EMBL/GenBank/DDBJ whole genome shotgun (WGS) entry which is preliminary data.</text>
</comment>
<proteinExistence type="predicted"/>
<evidence type="ECO:0000259" key="1">
    <source>
        <dbReference type="PROSITE" id="PS50151"/>
    </source>
</evidence>
<reference evidence="2" key="1">
    <citation type="journal article" date="2014" name="Int. J. Syst. Evol. Microbiol.">
        <title>Complete genome sequence of Corynebacterium casei LMG S-19264T (=DSM 44701T), isolated from a smear-ripened cheese.</title>
        <authorList>
            <consortium name="US DOE Joint Genome Institute (JGI-PGF)"/>
            <person name="Walter F."/>
            <person name="Albersmeier A."/>
            <person name="Kalinowski J."/>
            <person name="Ruckert C."/>
        </authorList>
    </citation>
    <scope>NUCLEOTIDE SEQUENCE</scope>
    <source>
        <strain evidence="2">CGMCC 1.15371</strain>
    </source>
</reference>
<dbReference type="GO" id="GO:0050897">
    <property type="term" value="F:cobalt ion binding"/>
    <property type="evidence" value="ECO:0007669"/>
    <property type="project" value="TreeGrafter"/>
</dbReference>
<dbReference type="GO" id="GO:0005507">
    <property type="term" value="F:copper ion binding"/>
    <property type="evidence" value="ECO:0007669"/>
    <property type="project" value="TreeGrafter"/>
</dbReference>
<dbReference type="GO" id="GO:0046870">
    <property type="term" value="F:cadmium ion binding"/>
    <property type="evidence" value="ECO:0007669"/>
    <property type="project" value="TreeGrafter"/>
</dbReference>
<dbReference type="EMBL" id="BMIR01000038">
    <property type="protein sequence ID" value="GGE56728.1"/>
    <property type="molecule type" value="Genomic_DNA"/>
</dbReference>
<dbReference type="SUPFAM" id="SSF46600">
    <property type="entry name" value="C-terminal UvrC-binding domain of UvrB"/>
    <property type="match status" value="1"/>
</dbReference>
<accession>A0A8J2YNY8</accession>
<organism evidence="2 3">
    <name type="scientific">Pullulanibacillus camelliae</name>
    <dbReference type="NCBI Taxonomy" id="1707096"/>
    <lineage>
        <taxon>Bacteria</taxon>
        <taxon>Bacillati</taxon>
        <taxon>Bacillota</taxon>
        <taxon>Bacilli</taxon>
        <taxon>Bacillales</taxon>
        <taxon>Sporolactobacillaceae</taxon>
        <taxon>Pullulanibacillus</taxon>
    </lineage>
</organism>